<dbReference type="HOGENOM" id="CLU_021542_4_2_1"/>
<organism evidence="1">
    <name type="scientific">Rhizophagus irregularis (strain DAOM 181602 / DAOM 197198 / MUCL 43194)</name>
    <name type="common">Arbuscular mycorrhizal fungus</name>
    <name type="synonym">Glomus intraradices</name>
    <dbReference type="NCBI Taxonomy" id="747089"/>
    <lineage>
        <taxon>Eukaryota</taxon>
        <taxon>Fungi</taxon>
        <taxon>Fungi incertae sedis</taxon>
        <taxon>Mucoromycota</taxon>
        <taxon>Glomeromycotina</taxon>
        <taxon>Glomeromycetes</taxon>
        <taxon>Glomerales</taxon>
        <taxon>Glomeraceae</taxon>
        <taxon>Rhizophagus</taxon>
    </lineage>
</organism>
<evidence type="ECO:0000313" key="1">
    <source>
        <dbReference type="EMBL" id="ESA10319.1"/>
    </source>
</evidence>
<dbReference type="EMBL" id="KI287229">
    <property type="protein sequence ID" value="ESA10319.1"/>
    <property type="molecule type" value="Genomic_DNA"/>
</dbReference>
<sequence length="58" mass="6761">MPKQFFSKLSQNYIEVLDDDEYYDITIEAGEDPNNDDGSLTHIKFPKISPENFHVIIK</sequence>
<gene>
    <name evidence="1" type="ORF">GLOINDRAFT_29580</name>
</gene>
<name>U9TQ63_RHIID</name>
<proteinExistence type="predicted"/>
<reference evidence="1" key="1">
    <citation type="submission" date="2013-07" db="EMBL/GenBank/DDBJ databases">
        <title>The genome of an arbuscular mycorrhizal fungus provides insights into the evolution of the oldest plant symbiosis.</title>
        <authorList>
            <consortium name="DOE Joint Genome Institute"/>
            <person name="Tisserant E."/>
            <person name="Malbreil M."/>
            <person name="Kuo A."/>
            <person name="Kohler A."/>
            <person name="Symeonidi A."/>
            <person name="Balestrini R."/>
            <person name="Charron P."/>
            <person name="Duensing N."/>
            <person name="Frei-dit-Frey N."/>
            <person name="Gianinazzi-Pearson V."/>
            <person name="Gilbert B."/>
            <person name="Handa Y."/>
            <person name="Hijri M."/>
            <person name="Kaul R."/>
            <person name="Kawaguchi M."/>
            <person name="Krajinski F."/>
            <person name="Lammers P."/>
            <person name="Lapierre D."/>
            <person name="Masclaux F.G."/>
            <person name="Murat C."/>
            <person name="Morin E."/>
            <person name="Ndikumana S."/>
            <person name="Pagni M."/>
            <person name="Petitpierre D."/>
            <person name="Requena N."/>
            <person name="Rosikiewicz P."/>
            <person name="Riley R."/>
            <person name="Saito K."/>
            <person name="San Clemente H."/>
            <person name="Shapiro H."/>
            <person name="van Tuinen D."/>
            <person name="Becard G."/>
            <person name="Bonfante P."/>
            <person name="Paszkowski U."/>
            <person name="Shachar-Hill Y."/>
            <person name="Young J.P."/>
            <person name="Sanders I.R."/>
            <person name="Henrissat B."/>
            <person name="Rensing S.A."/>
            <person name="Grigoriev I.V."/>
            <person name="Corradi N."/>
            <person name="Roux C."/>
            <person name="Martin F."/>
        </authorList>
    </citation>
    <scope>NUCLEOTIDE SEQUENCE</scope>
    <source>
        <strain evidence="1">DAOM 197198</strain>
    </source>
</reference>
<accession>U9TQ63</accession>
<protein>
    <submittedName>
        <fullName evidence="1">Uncharacterized protein</fullName>
    </submittedName>
</protein>
<dbReference type="AlphaFoldDB" id="U9TQ63"/>